<reference evidence="1 2" key="1">
    <citation type="submission" date="2019-08" db="EMBL/GenBank/DDBJ databases">
        <title>Bradyrhizobium hipponensis sp. nov., a rhizobium isolated from a Lupinus angustifolius root nodule in Tunisia.</title>
        <authorList>
            <person name="Off K."/>
            <person name="Rejili M."/>
            <person name="Mars M."/>
            <person name="Brachmann A."/>
            <person name="Marin M."/>
        </authorList>
    </citation>
    <scope>NUCLEOTIDE SEQUENCE [LARGE SCALE GENOMIC DNA]</scope>
    <source>
        <strain evidence="1 2">CTAW11</strain>
    </source>
</reference>
<sequence>MAQQLHHSPYDMFVIALMANMKFLPIMKTGVRAAAARVILRSPMRNRAGKSRRDAVRRYFCGNRKISDFDCDRAWLDGQ</sequence>
<protein>
    <submittedName>
        <fullName evidence="1">Uncharacterized protein</fullName>
    </submittedName>
</protein>
<evidence type="ECO:0000313" key="2">
    <source>
        <dbReference type="Proteomes" id="UP000324853"/>
    </source>
</evidence>
<keyword evidence="2" id="KW-1185">Reference proteome</keyword>
<dbReference type="RefSeq" id="WP_148748791.1">
    <property type="nucleotide sequence ID" value="NZ_VSSR01000001.1"/>
</dbReference>
<evidence type="ECO:0000313" key="1">
    <source>
        <dbReference type="EMBL" id="TYL88821.1"/>
    </source>
</evidence>
<dbReference type="AlphaFoldDB" id="A0A5S4X371"/>
<dbReference type="EMBL" id="VSSR01000001">
    <property type="protein sequence ID" value="TYL88821.1"/>
    <property type="molecule type" value="Genomic_DNA"/>
</dbReference>
<organism evidence="1 2">
    <name type="scientific">Bradyrhizobium cytisi</name>
    <dbReference type="NCBI Taxonomy" id="515489"/>
    <lineage>
        <taxon>Bacteria</taxon>
        <taxon>Pseudomonadati</taxon>
        <taxon>Pseudomonadota</taxon>
        <taxon>Alphaproteobacteria</taxon>
        <taxon>Hyphomicrobiales</taxon>
        <taxon>Nitrobacteraceae</taxon>
        <taxon>Bradyrhizobium</taxon>
    </lineage>
</organism>
<proteinExistence type="predicted"/>
<dbReference type="OrthoDB" id="8250037at2"/>
<accession>A0A5S4X371</accession>
<name>A0A5S4X371_9BRAD</name>
<comment type="caution">
    <text evidence="1">The sequence shown here is derived from an EMBL/GenBank/DDBJ whole genome shotgun (WGS) entry which is preliminary data.</text>
</comment>
<dbReference type="Proteomes" id="UP000324853">
    <property type="component" value="Unassembled WGS sequence"/>
</dbReference>
<gene>
    <name evidence="1" type="ORF">FXB38_00325</name>
</gene>